<comment type="caution">
    <text evidence="1">The sequence shown here is derived from an EMBL/GenBank/DDBJ whole genome shotgun (WGS) entry which is preliminary data.</text>
</comment>
<protein>
    <submittedName>
        <fullName evidence="1">Uncharacterized protein</fullName>
    </submittedName>
</protein>
<keyword evidence="2" id="KW-1185">Reference proteome</keyword>
<sequence length="189" mass="21571">MNEIAELPVVLQFSLSDWMDELIRENQDQHIEKPEITEQIAVVLTDFSKSYTEVINLIKSEPMPNGAPFHAVIGPEGLQLRSNEDHTEFSDESLIHFKWELTQIPSWAEVIQQVLRSKYGVINMSTQSLGNAINDFLSAMSQQFSLTCIFPVPPPNGKSHDNSAVFELKNYQIRAQCESKENHVVYFMD</sequence>
<proteinExistence type="predicted"/>
<dbReference type="EMBL" id="JBHPBY010000254">
    <property type="protein sequence ID" value="MFC1852020.1"/>
    <property type="molecule type" value="Genomic_DNA"/>
</dbReference>
<dbReference type="Proteomes" id="UP001594351">
    <property type="component" value="Unassembled WGS sequence"/>
</dbReference>
<reference evidence="1 2" key="1">
    <citation type="submission" date="2024-09" db="EMBL/GenBank/DDBJ databases">
        <title>Laminarin stimulates single cell rates of sulfate reduction while oxygen inhibits transcriptomic activity in coastal marine sediment.</title>
        <authorList>
            <person name="Lindsay M."/>
            <person name="Orcutt B."/>
            <person name="Emerson D."/>
            <person name="Stepanauskas R."/>
            <person name="D'Angelo T."/>
        </authorList>
    </citation>
    <scope>NUCLEOTIDE SEQUENCE [LARGE SCALE GENOMIC DNA]</scope>
    <source>
        <strain evidence="1">SAG AM-311-K15</strain>
    </source>
</reference>
<evidence type="ECO:0000313" key="2">
    <source>
        <dbReference type="Proteomes" id="UP001594351"/>
    </source>
</evidence>
<organism evidence="1 2">
    <name type="scientific">candidate division CSSED10-310 bacterium</name>
    <dbReference type="NCBI Taxonomy" id="2855610"/>
    <lineage>
        <taxon>Bacteria</taxon>
        <taxon>Bacteria division CSSED10-310</taxon>
    </lineage>
</organism>
<accession>A0ABV6Z0P9</accession>
<gene>
    <name evidence="1" type="ORF">ACFL27_17645</name>
</gene>
<name>A0ABV6Z0P9_UNCC1</name>
<evidence type="ECO:0000313" key="1">
    <source>
        <dbReference type="EMBL" id="MFC1852020.1"/>
    </source>
</evidence>